<keyword evidence="2" id="KW-0812">Transmembrane</keyword>
<dbReference type="AlphaFoldDB" id="A0A418ZV35"/>
<accession>A0A418ZV35</accession>
<keyword evidence="4" id="KW-1185">Reference proteome</keyword>
<feature type="region of interest" description="Disordered" evidence="1">
    <location>
        <begin position="40"/>
        <end position="113"/>
    </location>
</feature>
<evidence type="ECO:0000256" key="2">
    <source>
        <dbReference type="SAM" id="Phobius"/>
    </source>
</evidence>
<keyword evidence="2" id="KW-0472">Membrane</keyword>
<gene>
    <name evidence="3" type="ORF">D3P06_09985</name>
</gene>
<evidence type="ECO:0000256" key="1">
    <source>
        <dbReference type="SAM" id="MobiDB-lite"/>
    </source>
</evidence>
<organism evidence="3 4">
    <name type="scientific">Paracoccus aestuarii</name>
    <dbReference type="NCBI Taxonomy" id="453842"/>
    <lineage>
        <taxon>Bacteria</taxon>
        <taxon>Pseudomonadati</taxon>
        <taxon>Pseudomonadota</taxon>
        <taxon>Alphaproteobacteria</taxon>
        <taxon>Rhodobacterales</taxon>
        <taxon>Paracoccaceae</taxon>
        <taxon>Paracoccus</taxon>
    </lineage>
</organism>
<sequence length="113" mass="11196">MSFNHDNPEKAARKHKPAIIAIIVALAVALIAFLVFSPGADEQNDGIATTPPPEGTPITDAEGLGQDTAPPITGGDNTPADGTAGPVGNADRPAGDDTPTGGPVDEPAPAPAN</sequence>
<name>A0A418ZV35_9RHOB</name>
<dbReference type="EMBL" id="QZEV01000045">
    <property type="protein sequence ID" value="RJL03946.1"/>
    <property type="molecule type" value="Genomic_DNA"/>
</dbReference>
<protein>
    <submittedName>
        <fullName evidence="3">Uncharacterized protein</fullName>
    </submittedName>
</protein>
<feature type="transmembrane region" description="Helical" evidence="2">
    <location>
        <begin position="18"/>
        <end position="36"/>
    </location>
</feature>
<proteinExistence type="predicted"/>
<comment type="caution">
    <text evidence="3">The sequence shown here is derived from an EMBL/GenBank/DDBJ whole genome shotgun (WGS) entry which is preliminary data.</text>
</comment>
<evidence type="ECO:0000313" key="3">
    <source>
        <dbReference type="EMBL" id="RJL03946.1"/>
    </source>
</evidence>
<dbReference type="OrthoDB" id="7779098at2"/>
<evidence type="ECO:0000313" key="4">
    <source>
        <dbReference type="Proteomes" id="UP000285530"/>
    </source>
</evidence>
<dbReference type="RefSeq" id="WP_119886440.1">
    <property type="nucleotide sequence ID" value="NZ_CP067169.1"/>
</dbReference>
<keyword evidence="2" id="KW-1133">Transmembrane helix</keyword>
<dbReference type="Proteomes" id="UP000285530">
    <property type="component" value="Unassembled WGS sequence"/>
</dbReference>
<reference evidence="3 4" key="1">
    <citation type="submission" date="2018-09" db="EMBL/GenBank/DDBJ databases">
        <title>Paracoccus onubensis nov. sp. a moderate halophilic bacterium isolated from Gruta de las Maravillas (Aracena, Spain).</title>
        <authorList>
            <person name="Jurado V."/>
            <person name="Gutierrez-Patricio S."/>
            <person name="Gonzalez-Pimentel J.L."/>
            <person name="Laiz L."/>
            <person name="Saiz-Jimenez C."/>
        </authorList>
    </citation>
    <scope>NUCLEOTIDE SEQUENCE [LARGE SCALE GENOMIC DNA]</scope>
    <source>
        <strain evidence="3 4">DSM 19484</strain>
    </source>
</reference>